<protein>
    <submittedName>
        <fullName evidence="5">23S rRNA m(5)U-1939 methyltransferase</fullName>
    </submittedName>
</protein>
<name>A0A1M5QM48_9RHOB</name>
<dbReference type="PANTHER" id="PTHR11061">
    <property type="entry name" value="RNA M5U METHYLTRANSFERASE"/>
    <property type="match status" value="1"/>
</dbReference>
<dbReference type="EMBL" id="FQXB01000003">
    <property type="protein sequence ID" value="SHH15142.1"/>
    <property type="molecule type" value="Genomic_DNA"/>
</dbReference>
<dbReference type="Pfam" id="PF05958">
    <property type="entry name" value="tRNA_U5-meth_tr"/>
    <property type="match status" value="1"/>
</dbReference>
<dbReference type="InterPro" id="IPR010280">
    <property type="entry name" value="U5_MeTrfase_fam"/>
</dbReference>
<keyword evidence="1 4" id="KW-0489">Methyltransferase</keyword>
<evidence type="ECO:0000313" key="6">
    <source>
        <dbReference type="Proteomes" id="UP000184074"/>
    </source>
</evidence>
<keyword evidence="3 4" id="KW-0949">S-adenosyl-L-methionine</keyword>
<dbReference type="GO" id="GO:0070475">
    <property type="term" value="P:rRNA base methylation"/>
    <property type="evidence" value="ECO:0007669"/>
    <property type="project" value="TreeGrafter"/>
</dbReference>
<evidence type="ECO:0000256" key="2">
    <source>
        <dbReference type="ARBA" id="ARBA00022679"/>
    </source>
</evidence>
<comment type="similarity">
    <text evidence="4">Belongs to the class I-like SAM-binding methyltransferase superfamily. RNA M5U methyltransferase family.</text>
</comment>
<dbReference type="Gene3D" id="3.40.50.150">
    <property type="entry name" value="Vaccinia Virus protein VP39"/>
    <property type="match status" value="1"/>
</dbReference>
<dbReference type="PROSITE" id="PS51687">
    <property type="entry name" value="SAM_MT_RNA_M5U"/>
    <property type="match status" value="1"/>
</dbReference>
<dbReference type="SUPFAM" id="SSF53335">
    <property type="entry name" value="S-adenosyl-L-methionine-dependent methyltransferases"/>
    <property type="match status" value="1"/>
</dbReference>
<accession>A0A1M5QM48</accession>
<evidence type="ECO:0000256" key="3">
    <source>
        <dbReference type="ARBA" id="ARBA00022691"/>
    </source>
</evidence>
<dbReference type="GO" id="GO:0070041">
    <property type="term" value="F:rRNA (uridine-C5-)-methyltransferase activity"/>
    <property type="evidence" value="ECO:0007669"/>
    <property type="project" value="TreeGrafter"/>
</dbReference>
<dbReference type="RefSeq" id="WP_072901041.1">
    <property type="nucleotide sequence ID" value="NZ_FQXB01000003.1"/>
</dbReference>
<keyword evidence="6" id="KW-1185">Reference proteome</keyword>
<organism evidence="5 6">
    <name type="scientific">Cognatiyoonia sediminum</name>
    <dbReference type="NCBI Taxonomy" id="1508389"/>
    <lineage>
        <taxon>Bacteria</taxon>
        <taxon>Pseudomonadati</taxon>
        <taxon>Pseudomonadota</taxon>
        <taxon>Alphaproteobacteria</taxon>
        <taxon>Rhodobacterales</taxon>
        <taxon>Paracoccaceae</taxon>
        <taxon>Cognatiyoonia</taxon>
    </lineage>
</organism>
<dbReference type="OrthoDB" id="9804590at2"/>
<feature type="active site" description="Nucleophile" evidence="4">
    <location>
        <position position="357"/>
    </location>
</feature>
<proteinExistence type="inferred from homology"/>
<dbReference type="Proteomes" id="UP000184074">
    <property type="component" value="Unassembled WGS sequence"/>
</dbReference>
<dbReference type="STRING" id="1508389.SAMN05444003_2201"/>
<feature type="binding site" evidence="4">
    <location>
        <position position="263"/>
    </location>
    <ligand>
        <name>S-adenosyl-L-methionine</name>
        <dbReference type="ChEBI" id="CHEBI:59789"/>
    </ligand>
</feature>
<keyword evidence="2 4" id="KW-0808">Transferase</keyword>
<dbReference type="CDD" id="cd02440">
    <property type="entry name" value="AdoMet_MTases"/>
    <property type="match status" value="1"/>
</dbReference>
<dbReference type="Gene3D" id="2.40.50.1070">
    <property type="match status" value="1"/>
</dbReference>
<dbReference type="AlphaFoldDB" id="A0A1M5QM48"/>
<dbReference type="InterPro" id="IPR029063">
    <property type="entry name" value="SAM-dependent_MTases_sf"/>
</dbReference>
<feature type="binding site" evidence="4">
    <location>
        <position position="331"/>
    </location>
    <ligand>
        <name>S-adenosyl-L-methionine</name>
        <dbReference type="ChEBI" id="CHEBI:59789"/>
    </ligand>
</feature>
<evidence type="ECO:0000256" key="4">
    <source>
        <dbReference type="PROSITE-ProRule" id="PRU01024"/>
    </source>
</evidence>
<feature type="binding site" evidence="4">
    <location>
        <position position="236"/>
    </location>
    <ligand>
        <name>S-adenosyl-L-methionine</name>
        <dbReference type="ChEBI" id="CHEBI:59789"/>
    </ligand>
</feature>
<reference evidence="5 6" key="1">
    <citation type="submission" date="2016-11" db="EMBL/GenBank/DDBJ databases">
        <authorList>
            <person name="Jaros S."/>
            <person name="Januszkiewicz K."/>
            <person name="Wedrychowicz H."/>
        </authorList>
    </citation>
    <scope>NUCLEOTIDE SEQUENCE [LARGE SCALE GENOMIC DNA]</scope>
    <source>
        <strain evidence="5 6">DSM 28715</strain>
    </source>
</reference>
<evidence type="ECO:0000313" key="5">
    <source>
        <dbReference type="EMBL" id="SHH15142.1"/>
    </source>
</evidence>
<dbReference type="PANTHER" id="PTHR11061:SF49">
    <property type="entry name" value="23S RRNA (URACIL(1939)-C(5))-METHYLTRANSFERASE RLMD"/>
    <property type="match status" value="1"/>
</dbReference>
<evidence type="ECO:0000256" key="1">
    <source>
        <dbReference type="ARBA" id="ARBA00022603"/>
    </source>
</evidence>
<gene>
    <name evidence="5" type="ORF">SAMN05444003_2201</name>
</gene>
<feature type="binding site" evidence="4">
    <location>
        <position position="283"/>
    </location>
    <ligand>
        <name>S-adenosyl-L-methionine</name>
        <dbReference type="ChEBI" id="CHEBI:59789"/>
    </ligand>
</feature>
<sequence length="400" mass="43455">MPEVIETLTHHGLGRTPSGDLVPNVLPGETIEVADGGKVRVLEPSTDRVNPPCRHSKSCGGCSVMHASDEFVAKWKTGIVESALSARGLETEILPIYTSPAESRRRAKFSGRRTKKGAIVGFHGASSAVLVETPDCKLVVSELLEVKEGLLELVPLGASRKSEVQFTVNQSEAGPDVWVQADKPVDNALRVQLANIAQKHQFARLSWNDETIVTLKPPFVTMGPAKVVPPFGAFLQATTDAENVMVAAVKNCLGDAKRVADLFSGCGTFSFPLAETAEVHAVEGEADLIASLDTAWRQTAGLKKVSTEVRDLFRRPLEPDELNKFEAVVLDPPRAGAEAQIQCLTKAHISEIAMVSCNPITFARDAETLIDSGYQMNWVRPIDQFRWSAHVELVGRFTRV</sequence>